<keyword evidence="5" id="KW-0479">Metal-binding</keyword>
<evidence type="ECO:0000256" key="13">
    <source>
        <dbReference type="ARBA" id="ARBA00023163"/>
    </source>
</evidence>
<feature type="compositionally biased region" description="Low complexity" evidence="18">
    <location>
        <begin position="435"/>
        <end position="451"/>
    </location>
</feature>
<dbReference type="InterPro" id="IPR036427">
    <property type="entry name" value="Bromodomain-like_sf"/>
</dbReference>
<feature type="compositionally biased region" description="Polar residues" evidence="18">
    <location>
        <begin position="1678"/>
        <end position="1696"/>
    </location>
</feature>
<dbReference type="InterPro" id="IPR001680">
    <property type="entry name" value="WD40_rpt"/>
</dbReference>
<evidence type="ECO:0000313" key="25">
    <source>
        <dbReference type="EMBL" id="TKS67270.1"/>
    </source>
</evidence>
<dbReference type="SMART" id="SM00249">
    <property type="entry name" value="PHD"/>
    <property type="match status" value="1"/>
</dbReference>
<feature type="compositionally biased region" description="Low complexity" evidence="18">
    <location>
        <begin position="585"/>
        <end position="599"/>
    </location>
</feature>
<dbReference type="PANTHER" id="PTHR45915">
    <property type="entry name" value="TRANSCRIPTION INTERMEDIARY FACTOR"/>
    <property type="match status" value="1"/>
</dbReference>
<evidence type="ECO:0000256" key="7">
    <source>
        <dbReference type="ARBA" id="ARBA00022771"/>
    </source>
</evidence>
<evidence type="ECO:0000256" key="5">
    <source>
        <dbReference type="ARBA" id="ARBA00022723"/>
    </source>
</evidence>
<dbReference type="InterPro" id="IPR003613">
    <property type="entry name" value="Ubox_domain"/>
</dbReference>
<feature type="domain" description="SAM" evidence="21">
    <location>
        <begin position="2445"/>
        <end position="2508"/>
    </location>
</feature>
<feature type="compositionally biased region" description="Low complexity" evidence="18">
    <location>
        <begin position="389"/>
        <end position="423"/>
    </location>
</feature>
<dbReference type="SMART" id="SM00297">
    <property type="entry name" value="BROMO"/>
    <property type="match status" value="1"/>
</dbReference>
<evidence type="ECO:0000259" key="19">
    <source>
        <dbReference type="PROSITE" id="PS50014"/>
    </source>
</evidence>
<dbReference type="InterPro" id="IPR016177">
    <property type="entry name" value="DNA-bd_dom_sf"/>
</dbReference>
<feature type="compositionally biased region" description="Basic and acidic residues" evidence="18">
    <location>
        <begin position="1308"/>
        <end position="1319"/>
    </location>
</feature>
<dbReference type="SMART" id="SM00571">
    <property type="entry name" value="DDT"/>
    <property type="match status" value="1"/>
</dbReference>
<evidence type="ECO:0000256" key="16">
    <source>
        <dbReference type="PROSITE-ProRule" id="PRU00146"/>
    </source>
</evidence>
<dbReference type="PROSITE" id="PS50105">
    <property type="entry name" value="SAM_DOMAIN"/>
    <property type="match status" value="1"/>
</dbReference>
<evidence type="ECO:0000256" key="2">
    <source>
        <dbReference type="ARBA" id="ARBA00007444"/>
    </source>
</evidence>
<dbReference type="GO" id="GO:0000785">
    <property type="term" value="C:chromatin"/>
    <property type="evidence" value="ECO:0007669"/>
    <property type="project" value="TreeGrafter"/>
</dbReference>
<dbReference type="SUPFAM" id="SSF47769">
    <property type="entry name" value="SAM/Pointed domain"/>
    <property type="match status" value="1"/>
</dbReference>
<evidence type="ECO:0000256" key="4">
    <source>
        <dbReference type="ARBA" id="ARBA00022574"/>
    </source>
</evidence>
<feature type="region of interest" description="Disordered" evidence="18">
    <location>
        <begin position="372"/>
        <end position="491"/>
    </location>
</feature>
<feature type="compositionally biased region" description="Acidic residues" evidence="18">
    <location>
        <begin position="647"/>
        <end position="666"/>
    </location>
</feature>
<dbReference type="Pfam" id="PF00536">
    <property type="entry name" value="SAM_1"/>
    <property type="match status" value="1"/>
</dbReference>
<dbReference type="PROSITE" id="PS50827">
    <property type="entry name" value="DDT"/>
    <property type="match status" value="1"/>
</dbReference>
<dbReference type="STRING" id="240159.A0A4U5U0H5"/>
<dbReference type="PROSITE" id="PS50294">
    <property type="entry name" value="WD_REPEATS_REGION"/>
    <property type="match status" value="2"/>
</dbReference>
<dbReference type="PROSITE" id="PS51698">
    <property type="entry name" value="U_BOX"/>
    <property type="match status" value="1"/>
</dbReference>
<dbReference type="Gene3D" id="3.30.40.10">
    <property type="entry name" value="Zinc/RING finger domain, C3HC4 (zinc finger)"/>
    <property type="match status" value="2"/>
</dbReference>
<evidence type="ECO:0000256" key="17">
    <source>
        <dbReference type="PROSITE-ProRule" id="PRU00221"/>
    </source>
</evidence>
<dbReference type="InterPro" id="IPR001660">
    <property type="entry name" value="SAM"/>
</dbReference>
<feature type="domain" description="PHD-type" evidence="20">
    <location>
        <begin position="1977"/>
        <end position="2027"/>
    </location>
</feature>
<keyword evidence="10" id="KW-0175">Coiled coil</keyword>
<dbReference type="PROSITE" id="PS50014">
    <property type="entry name" value="BROMODOMAIN_2"/>
    <property type="match status" value="1"/>
</dbReference>
<feature type="domain" description="Bromo" evidence="19">
    <location>
        <begin position="2137"/>
        <end position="2207"/>
    </location>
</feature>
<feature type="region of interest" description="Disordered" evidence="18">
    <location>
        <begin position="1461"/>
        <end position="1498"/>
    </location>
</feature>
<feature type="region of interest" description="Disordered" evidence="18">
    <location>
        <begin position="1882"/>
        <end position="1907"/>
    </location>
</feature>
<feature type="compositionally biased region" description="Low complexity" evidence="18">
    <location>
        <begin position="233"/>
        <end position="247"/>
    </location>
</feature>
<feature type="compositionally biased region" description="Acidic residues" evidence="18">
    <location>
        <begin position="1336"/>
        <end position="1360"/>
    </location>
</feature>
<dbReference type="Gene3D" id="1.20.920.10">
    <property type="entry name" value="Bromodomain-like"/>
    <property type="match status" value="1"/>
</dbReference>
<dbReference type="SUPFAM" id="SSF57850">
    <property type="entry name" value="RING/U-box"/>
    <property type="match status" value="1"/>
</dbReference>
<feature type="compositionally biased region" description="Low complexity" evidence="18">
    <location>
        <begin position="9"/>
        <end position="27"/>
    </location>
</feature>
<dbReference type="Pfam" id="PF02791">
    <property type="entry name" value="DDT"/>
    <property type="match status" value="1"/>
</dbReference>
<dbReference type="InterPro" id="IPR028942">
    <property type="entry name" value="WHIM1_dom"/>
</dbReference>
<feature type="domain" description="DDT" evidence="22">
    <location>
        <begin position="1127"/>
        <end position="1192"/>
    </location>
</feature>
<dbReference type="Pfam" id="PF04564">
    <property type="entry name" value="U-box"/>
    <property type="match status" value="1"/>
</dbReference>
<dbReference type="Proteomes" id="UP000298787">
    <property type="component" value="Chromosome 2"/>
</dbReference>
<dbReference type="GO" id="GO:0004842">
    <property type="term" value="F:ubiquitin-protein transferase activity"/>
    <property type="evidence" value="ECO:0007669"/>
    <property type="project" value="InterPro"/>
</dbReference>
<dbReference type="Pfam" id="PF00439">
    <property type="entry name" value="Bromodomain"/>
    <property type="match status" value="1"/>
</dbReference>
<dbReference type="InterPro" id="IPR013083">
    <property type="entry name" value="Znf_RING/FYVE/PHD"/>
</dbReference>
<feature type="compositionally biased region" description="Low complexity" evidence="18">
    <location>
        <begin position="39"/>
        <end position="50"/>
    </location>
</feature>
<dbReference type="InterPro" id="IPR028941">
    <property type="entry name" value="WHIM2_dom"/>
</dbReference>
<dbReference type="PANTHER" id="PTHR45915:SF1">
    <property type="entry name" value="BROMODOMAIN ADJACENT TO ZINC FINGER DOMAIN PROTEIN 2B"/>
    <property type="match status" value="1"/>
</dbReference>
<evidence type="ECO:0000256" key="1">
    <source>
        <dbReference type="ARBA" id="ARBA00004123"/>
    </source>
</evidence>
<feature type="region of interest" description="Disordered" evidence="18">
    <location>
        <begin position="1302"/>
        <end position="1383"/>
    </location>
</feature>
<dbReference type="SUPFAM" id="SSF57903">
    <property type="entry name" value="FYVE/PHD zinc finger"/>
    <property type="match status" value="1"/>
</dbReference>
<dbReference type="InterPro" id="IPR018501">
    <property type="entry name" value="DDT_dom"/>
</dbReference>
<feature type="repeat" description="WD" evidence="17">
    <location>
        <begin position="2308"/>
        <end position="2338"/>
    </location>
</feature>
<gene>
    <name evidence="25" type="ORF">D9C73_001407</name>
</gene>
<feature type="region of interest" description="Disordered" evidence="18">
    <location>
        <begin position="520"/>
        <end position="704"/>
    </location>
</feature>
<dbReference type="FunFam" id="3.30.40.10:FF:000199">
    <property type="entry name" value="Bromodomain adjacent to zinc finger domain 2B"/>
    <property type="match status" value="1"/>
</dbReference>
<feature type="compositionally biased region" description="Basic and acidic residues" evidence="18">
    <location>
        <begin position="633"/>
        <end position="646"/>
    </location>
</feature>
<dbReference type="SUPFAM" id="SSF50978">
    <property type="entry name" value="WD40 repeat-like"/>
    <property type="match status" value="1"/>
</dbReference>
<evidence type="ECO:0000256" key="3">
    <source>
        <dbReference type="ARBA" id="ARBA00020894"/>
    </source>
</evidence>
<dbReference type="CDD" id="cd00200">
    <property type="entry name" value="WD40"/>
    <property type="match status" value="1"/>
</dbReference>
<evidence type="ECO:0000256" key="15">
    <source>
        <dbReference type="PROSITE-ProRule" id="PRU00035"/>
    </source>
</evidence>
<feature type="compositionally biased region" description="Acidic residues" evidence="18">
    <location>
        <begin position="248"/>
        <end position="284"/>
    </location>
</feature>
<organism evidence="25 26">
    <name type="scientific">Collichthys lucidus</name>
    <name type="common">Big head croaker</name>
    <name type="synonym">Sciaena lucida</name>
    <dbReference type="NCBI Taxonomy" id="240159"/>
    <lineage>
        <taxon>Eukaryota</taxon>
        <taxon>Metazoa</taxon>
        <taxon>Chordata</taxon>
        <taxon>Craniata</taxon>
        <taxon>Vertebrata</taxon>
        <taxon>Euteleostomi</taxon>
        <taxon>Actinopterygii</taxon>
        <taxon>Neopterygii</taxon>
        <taxon>Teleostei</taxon>
        <taxon>Neoteleostei</taxon>
        <taxon>Acanthomorphata</taxon>
        <taxon>Eupercaria</taxon>
        <taxon>Sciaenidae</taxon>
        <taxon>Collichthys</taxon>
    </lineage>
</organism>
<feature type="compositionally biased region" description="Basic and acidic residues" evidence="18">
    <location>
        <begin position="1882"/>
        <end position="1899"/>
    </location>
</feature>
<keyword evidence="13" id="KW-0804">Transcription</keyword>
<feature type="compositionally biased region" description="Basic and acidic residues" evidence="18">
    <location>
        <begin position="686"/>
        <end position="704"/>
    </location>
</feature>
<dbReference type="PROSITE" id="PS50016">
    <property type="entry name" value="ZF_PHD_2"/>
    <property type="match status" value="1"/>
</dbReference>
<accession>A0A4U5U0H5</accession>
<feature type="repeat" description="WD" evidence="17">
    <location>
        <begin position="2254"/>
        <end position="2285"/>
    </location>
</feature>
<feature type="repeat" description="WD" evidence="17">
    <location>
        <begin position="2339"/>
        <end position="2371"/>
    </location>
</feature>
<feature type="compositionally biased region" description="Low complexity" evidence="18">
    <location>
        <begin position="1613"/>
        <end position="1647"/>
    </location>
</feature>
<feature type="compositionally biased region" description="Polar residues" evidence="18">
    <location>
        <begin position="197"/>
        <end position="211"/>
    </location>
</feature>
<feature type="domain" description="MBD" evidence="23">
    <location>
        <begin position="778"/>
        <end position="849"/>
    </location>
</feature>
<feature type="region of interest" description="Disordered" evidence="18">
    <location>
        <begin position="1678"/>
        <end position="1700"/>
    </location>
</feature>
<dbReference type="SMART" id="SM00320">
    <property type="entry name" value="WD40"/>
    <property type="match status" value="5"/>
</dbReference>
<feature type="region of interest" description="Disordered" evidence="18">
    <location>
        <begin position="1060"/>
        <end position="1081"/>
    </location>
</feature>
<feature type="region of interest" description="Disordered" evidence="18">
    <location>
        <begin position="2031"/>
        <end position="2123"/>
    </location>
</feature>
<reference evidence="25 26" key="1">
    <citation type="submission" date="2019-01" db="EMBL/GenBank/DDBJ databases">
        <title>Genome Assembly of Collichthys lucidus.</title>
        <authorList>
            <person name="Cai M."/>
            <person name="Xiao S."/>
        </authorList>
    </citation>
    <scope>NUCLEOTIDE SEQUENCE [LARGE SCALE GENOMIC DNA]</scope>
    <source>
        <strain evidence="25">JT15FE1705JMU</strain>
        <tissue evidence="25">Muscle</tissue>
    </source>
</reference>
<feature type="compositionally biased region" description="Basic and acidic residues" evidence="18">
    <location>
        <begin position="1463"/>
        <end position="1474"/>
    </location>
</feature>
<keyword evidence="6" id="KW-0677">Repeat</keyword>
<dbReference type="InterPro" id="IPR015943">
    <property type="entry name" value="WD40/YVTN_repeat-like_dom_sf"/>
</dbReference>
<keyword evidence="7 16" id="KW-0863">Zinc-finger</keyword>
<comment type="subcellular location">
    <subcellularLocation>
        <location evidence="1">Nucleus</location>
    </subcellularLocation>
</comment>
<evidence type="ECO:0000256" key="10">
    <source>
        <dbReference type="ARBA" id="ARBA00023054"/>
    </source>
</evidence>
<dbReference type="CDD" id="cd01397">
    <property type="entry name" value="HAT_MBD"/>
    <property type="match status" value="1"/>
</dbReference>
<dbReference type="GO" id="GO:0008270">
    <property type="term" value="F:zinc ion binding"/>
    <property type="evidence" value="ECO:0007669"/>
    <property type="project" value="UniProtKB-KW"/>
</dbReference>
<dbReference type="InterPro" id="IPR011011">
    <property type="entry name" value="Znf_FYVE_PHD"/>
</dbReference>
<dbReference type="SUPFAM" id="SSF54171">
    <property type="entry name" value="DNA-binding domain"/>
    <property type="match status" value="1"/>
</dbReference>
<proteinExistence type="inferred from homology"/>
<evidence type="ECO:0000259" key="20">
    <source>
        <dbReference type="PROSITE" id="PS50016"/>
    </source>
</evidence>
<dbReference type="InterPro" id="IPR019787">
    <property type="entry name" value="Znf_PHD-finger"/>
</dbReference>
<dbReference type="SMART" id="SM00391">
    <property type="entry name" value="MBD"/>
    <property type="match status" value="1"/>
</dbReference>
<dbReference type="Gene3D" id="3.30.890.10">
    <property type="entry name" value="Methyl-cpg-binding Protein 2, Chain A"/>
    <property type="match status" value="1"/>
</dbReference>
<evidence type="ECO:0000256" key="18">
    <source>
        <dbReference type="SAM" id="MobiDB-lite"/>
    </source>
</evidence>
<feature type="region of interest" description="Disordered" evidence="18">
    <location>
        <begin position="1612"/>
        <end position="1647"/>
    </location>
</feature>
<dbReference type="InterPro" id="IPR013761">
    <property type="entry name" value="SAM/pointed_sf"/>
</dbReference>
<keyword evidence="9" id="KW-0805">Transcription regulation</keyword>
<dbReference type="InterPro" id="IPR036322">
    <property type="entry name" value="WD40_repeat_dom_sf"/>
</dbReference>
<keyword evidence="8" id="KW-0862">Zinc</keyword>
<evidence type="ECO:0000256" key="8">
    <source>
        <dbReference type="ARBA" id="ARBA00022833"/>
    </source>
</evidence>
<evidence type="ECO:0000259" key="22">
    <source>
        <dbReference type="PROSITE" id="PS50827"/>
    </source>
</evidence>
<dbReference type="InterPro" id="IPR001487">
    <property type="entry name" value="Bromodomain"/>
</dbReference>
<comment type="similarity">
    <text evidence="2">Belongs to the WAL family.</text>
</comment>
<feature type="compositionally biased region" description="Polar residues" evidence="18">
    <location>
        <begin position="155"/>
        <end position="182"/>
    </location>
</feature>
<feature type="region of interest" description="Disordered" evidence="18">
    <location>
        <begin position="1"/>
        <end position="53"/>
    </location>
</feature>
<name>A0A4U5U0H5_COLLU</name>
<evidence type="ECO:0000256" key="9">
    <source>
        <dbReference type="ARBA" id="ARBA00023015"/>
    </source>
</evidence>
<dbReference type="PROSITE" id="PS00678">
    <property type="entry name" value="WD_REPEATS_1"/>
    <property type="match status" value="1"/>
</dbReference>
<evidence type="ECO:0000256" key="12">
    <source>
        <dbReference type="ARBA" id="ARBA00023125"/>
    </source>
</evidence>
<dbReference type="GO" id="GO:0005634">
    <property type="term" value="C:nucleus"/>
    <property type="evidence" value="ECO:0007669"/>
    <property type="project" value="UniProtKB-SubCell"/>
</dbReference>
<feature type="domain" description="U-box" evidence="24">
    <location>
        <begin position="2513"/>
        <end position="2584"/>
    </location>
</feature>
<dbReference type="PROSITE" id="PS50082">
    <property type="entry name" value="WD_REPEATS_2"/>
    <property type="match status" value="4"/>
</dbReference>
<feature type="compositionally biased region" description="Basic and acidic residues" evidence="18">
    <location>
        <begin position="219"/>
        <end position="230"/>
    </location>
</feature>
<dbReference type="SMART" id="SM00454">
    <property type="entry name" value="SAM"/>
    <property type="match status" value="1"/>
</dbReference>
<evidence type="ECO:0000259" key="23">
    <source>
        <dbReference type="PROSITE" id="PS50982"/>
    </source>
</evidence>
<feature type="compositionally biased region" description="Acidic residues" evidence="18">
    <location>
        <begin position="675"/>
        <end position="685"/>
    </location>
</feature>
<dbReference type="EMBL" id="CM014079">
    <property type="protein sequence ID" value="TKS67270.1"/>
    <property type="molecule type" value="Genomic_DNA"/>
</dbReference>
<dbReference type="CDD" id="cd15545">
    <property type="entry name" value="PHD_BAZ2A_like"/>
    <property type="match status" value="1"/>
</dbReference>
<dbReference type="PRINTS" id="PR00503">
    <property type="entry name" value="BROMODOMAIN"/>
</dbReference>
<evidence type="ECO:0000259" key="21">
    <source>
        <dbReference type="PROSITE" id="PS50105"/>
    </source>
</evidence>
<dbReference type="InterPro" id="IPR001739">
    <property type="entry name" value="Methyl_CpG_DNA-bd"/>
</dbReference>
<evidence type="ECO:0000256" key="14">
    <source>
        <dbReference type="ARBA" id="ARBA00023242"/>
    </source>
</evidence>
<dbReference type="GO" id="GO:0003677">
    <property type="term" value="F:DNA binding"/>
    <property type="evidence" value="ECO:0007669"/>
    <property type="project" value="UniProtKB-KW"/>
</dbReference>
<feature type="repeat" description="WD" evidence="17">
    <location>
        <begin position="2212"/>
        <end position="2242"/>
    </location>
</feature>
<keyword evidence="14" id="KW-0539">Nucleus</keyword>
<feature type="region of interest" description="Disordered" evidence="18">
    <location>
        <begin position="150"/>
        <end position="322"/>
    </location>
</feature>
<evidence type="ECO:0000256" key="11">
    <source>
        <dbReference type="ARBA" id="ARBA00023117"/>
    </source>
</evidence>
<dbReference type="FunFam" id="3.30.890.10:FF:000002">
    <property type="entry name" value="Bromodomain adjacent to zinc finger domain protein 2B"/>
    <property type="match status" value="1"/>
</dbReference>
<dbReference type="SUPFAM" id="SSF47370">
    <property type="entry name" value="Bromodomain"/>
    <property type="match status" value="1"/>
</dbReference>
<sequence>MEFGEQLVSPSSAPSSLHMASSSASSSPVPPQTPSTKCSSPAPSPARSSPLTTCGNLLQISGDERLNVSGSPNGFPLISRPAFGLYTSSSGRSEFGGLGSLGLSALAAHSHFGTFPDWWRPSEAHTRGAATAFFPPLMGLHPVFASTFKSHDPAHSQSRTSGVSGTVNGRSASSPTGNSAGNAGSFPTKGNMEKTKANSSRSQKSSQDLRQLHQKTIQKTKEKQPNKRPLETSSMSGSQSGSLSDSSSDGEESSSDSDDMEEEEEEDNDEDEDDQSNDSEDSDSEKDSRVKRKVKRLTQNTSESNKKRPSSADGNATQDSHCDVPLTSLYRLQSSTHPGGLPQSAALFLQSSRTAEEECQQHISVIQATGLAASSSPLAQSHREASPLPSRSSPNPISFSNSPKHLSHSSSPKHSSVSSSSPKPLALCCPSKPQSLCSSPKPLSFSSLPKPQTLLASQKPRQKSKFLMPSPKHTQLVDGTKESSGNLPDGRLLHSNSFKLKQDSVKQAFSLQPKSQNCSDTNLFLNQHHHHPNGESHSTVQEAPLALITKPRSQRSTPGSKPFLAATSPPYPMPINLSTGTKVMSGSSASPLKSSASSGVAHTQRKSKSPKSLHAGRSLPKTSSSCPPLDLVRSSESDIHSSKDSDDSLGDDYDDEDDEDIEDEDSGSSLSESESNLESDSDGSEDDMKERGETEADSDSERTPLKLAKASLSTHKSSPNLSANCSLLNLQIIKPPSLPSGLLSTATVTSSGALNNHSAISPAFTYATLPGSGKRRRVTDERVLRLPLEFGWQRETRIRTVAGRLQGEVSYFAPCGKKLRQYPDVMKYLLRNGITEISRDNFSFSTKIKVGDFYEAREGPEGLQWFLLAEDEIGPSIIAMDGRRSRCTKSEHQPIGDAAGGARQWKSHPLNIGENNFQDVNDAKLLRKLEAQEIARQAAQIKMMRKLEKQAMAQAAKEARKQQAIMAAEERRKKREQMKILKQQEKIKRIQQIRMEKELRAQQILEAKRKKKEEAANAKILEAEKRNKEKEMRRLQAVILKHQERERRRQHMMLMKAVEARKKAEEKERLKKEKKDEKRLNKERKLELRRLELEKAKELKKPTEDMCLADHKPLPELSRIPGLVLPESTFSDCLMVLQFLHSFGKVLRLDINPNMLNLSDLQEGLLNVGDSMGKVQDLLVSMLSAAVCDPGIPAGHKNKTALGDHLTNVRINRDNVSEILQIYMKGHCEQTELAALALSLRTKAFQAHSPSQKASMLAFLVNELCCSKAVISEIDKSIDQMTNLRKDKWIVEGKLRKLRSIHAKKTGKRDSSVVGEESHTFVNPSTRNKCKRKEGDSEEEDDEEDDSEDQGDDDDEDEEESGGKKGKKAEICEEEDDSVHSASMEELEKQIEKTYKQQSHIRQKLFDSSQSLRSMTIGQDRYKRHYWVLPRCGGVFVEGMESDEDYEEVEMEEKSLRTAQVIRVKDEPLEETKKPVVSSPAQSTDGDTTTPESQQDKDSLNLFLQKPGSFSKLSTLLEVAKLAQDSGIGSHNSHSVKVPTTASYPLYPTSQAATSQPGLIDKMDTSVSSLLKSNPWMTCSPQSIPHDDQLSKILMEKSNQWFSLFPRSPCDESSVTSGSSPPASASPLHTISNKSPSSLSPNSLATASSGAPAGINNMLSVLQQVKSGIHQSRLTLSDMSSTVASPSLPLSGTSQPPMLDLASQHAEGNGNRVFFLANNNSVNKSETPEPLSDKPACALFPAAEVAKTQDYPSPQPIPEEMLCGWWRVSDMEELHRLVKALHSRGVREKVLQKQIQKHMEYMTQLCANSKDEIDVAELEKQEVSEETVESWCVEEQAMEVDISLLQRVEDLERKVISAGLQVKGWIQPEPQCEREDLVYHEHKPFSSSAPERKGQRETIQEDLPGSVVRRPNNPLDIAVTRLAELERNIERSSEEEAAAPGMRSWHKALSDVRSSAQLSLCIQHLQKSISWERSIMKVHCQLCEKGDNEELLLLCDGCDKGCHTYCHKPKITTVPDGDWFCPTCVAKSSVIQESGQSPRSRRQQSRTAGGGKRGSEVKRNGKPSALGELIKEEAASSNSVPKKGTKEFKKRKGNDSPPGSQARHDSPVPGAKKAKTDKDDNNANGLATCRMLLAELEAHQDAWPFLTPVNHKAVPGYRKVIKKPMDFSTIREKLTNNQYLNLETFIVDVNLVFENSTFSNICHKMVSVIATLRHHTDEVSCCAFSPSLLATSSGDKTLRVYSTADFSELPFSPLSGHGYGVHCCRFSSCGGFLLSCSTDGSVIVWISGTGEVTAVLQHPDRSPLRVCALAPDSSLLLAGASDGTVALWDFSSKTLRRCSAASEASVVACCFSPCGQMFVTGCTHGDLKLWDTDISLLHALRDAHDLGVTCCSFAPQFKIGDDGCCVEFRLASCGQDSQLKIWIVSQREGAGRNLPGHTRLLVADWSEEDVQTWLCEEGLQELVSIFKANNIDGAELSQLDKETASELGIESVGLRGRLLRKIEALKAEQSGSEAPDEFLCPITRELMKDPVIAADGYSYERESIESWIRGKNKTSPMTNLPLQTTLLTPNRSLKTAITRWKSSQ</sequence>
<dbReference type="InterPro" id="IPR001965">
    <property type="entry name" value="Znf_PHD"/>
</dbReference>
<dbReference type="SMART" id="SM00504">
    <property type="entry name" value="Ubox"/>
    <property type="match status" value="1"/>
</dbReference>
<dbReference type="Gene3D" id="1.10.150.50">
    <property type="entry name" value="Transcription Factor, Ets-1"/>
    <property type="match status" value="1"/>
</dbReference>
<protein>
    <recommendedName>
        <fullName evidence="3">WD repeat, SAM and U-box domain-containing protein 1</fullName>
    </recommendedName>
</protein>
<dbReference type="PROSITE" id="PS50982">
    <property type="entry name" value="MBD"/>
    <property type="match status" value="1"/>
</dbReference>
<dbReference type="InterPro" id="IPR019775">
    <property type="entry name" value="WD40_repeat_CS"/>
</dbReference>
<dbReference type="Gene3D" id="2.130.10.10">
    <property type="entry name" value="YVTN repeat-like/Quinoprotein amine dehydrogenase"/>
    <property type="match status" value="2"/>
</dbReference>
<dbReference type="Pfam" id="PF15613">
    <property type="entry name" value="WSD"/>
    <property type="match status" value="1"/>
</dbReference>
<evidence type="ECO:0000256" key="6">
    <source>
        <dbReference type="ARBA" id="ARBA00022737"/>
    </source>
</evidence>
<evidence type="ECO:0000313" key="26">
    <source>
        <dbReference type="Proteomes" id="UP000298787"/>
    </source>
</evidence>
<dbReference type="Pfam" id="PF01429">
    <property type="entry name" value="MBD"/>
    <property type="match status" value="1"/>
</dbReference>
<dbReference type="Pfam" id="PF15612">
    <property type="entry name" value="WHIM1"/>
    <property type="match status" value="1"/>
</dbReference>
<evidence type="ECO:0000259" key="24">
    <source>
        <dbReference type="PROSITE" id="PS51698"/>
    </source>
</evidence>
<keyword evidence="26" id="KW-1185">Reference proteome</keyword>
<feature type="compositionally biased region" description="Polar residues" evidence="18">
    <location>
        <begin position="1479"/>
        <end position="1493"/>
    </location>
</feature>
<dbReference type="GO" id="GO:0016567">
    <property type="term" value="P:protein ubiquitination"/>
    <property type="evidence" value="ECO:0007669"/>
    <property type="project" value="InterPro"/>
</dbReference>
<dbReference type="CDD" id="cd16655">
    <property type="entry name" value="RING-Ubox_WDSUB1-like"/>
    <property type="match status" value="1"/>
</dbReference>
<keyword evidence="4 17" id="KW-0853">WD repeat</keyword>
<keyword evidence="12" id="KW-0238">DNA-binding</keyword>
<dbReference type="Pfam" id="PF00628">
    <property type="entry name" value="PHD"/>
    <property type="match status" value="1"/>
</dbReference>
<dbReference type="Pfam" id="PF00400">
    <property type="entry name" value="WD40"/>
    <property type="match status" value="5"/>
</dbReference>
<keyword evidence="11 15" id="KW-0103">Bromodomain</keyword>